<dbReference type="Pfam" id="PF12520">
    <property type="entry name" value="DUF3723"/>
    <property type="match status" value="1"/>
</dbReference>
<dbReference type="STRING" id="573508.A0A1E3B6V7"/>
<gene>
    <name evidence="2" type="ORF">SI65_07642</name>
</gene>
<comment type="caution">
    <text evidence="2">The sequence shown here is derived from an EMBL/GenBank/DDBJ whole genome shotgun (WGS) entry which is preliminary data.</text>
</comment>
<dbReference type="InterPro" id="IPR022198">
    <property type="entry name" value="DUF3723"/>
</dbReference>
<accession>A0A1E3B6V7</accession>
<dbReference type="EMBL" id="JXNT01000010">
    <property type="protein sequence ID" value="ODM16677.1"/>
    <property type="molecule type" value="Genomic_DNA"/>
</dbReference>
<dbReference type="AlphaFoldDB" id="A0A1E3B6V7"/>
<evidence type="ECO:0000256" key="1">
    <source>
        <dbReference type="SAM" id="MobiDB-lite"/>
    </source>
</evidence>
<evidence type="ECO:0000313" key="3">
    <source>
        <dbReference type="Proteomes" id="UP000094569"/>
    </source>
</evidence>
<name>A0A1E3B6V7_ASPCR</name>
<dbReference type="Proteomes" id="UP000094569">
    <property type="component" value="Unassembled WGS sequence"/>
</dbReference>
<protein>
    <submittedName>
        <fullName evidence="2">Uncharacterized protein</fullName>
    </submittedName>
</protein>
<dbReference type="OrthoDB" id="4227485at2759"/>
<feature type="region of interest" description="Disordered" evidence="1">
    <location>
        <begin position="163"/>
        <end position="228"/>
    </location>
</feature>
<proteinExistence type="predicted"/>
<evidence type="ECO:0000313" key="2">
    <source>
        <dbReference type="EMBL" id="ODM16677.1"/>
    </source>
</evidence>
<sequence length="244" mass="27275">MPPDPKKDDDLLAKPAHAKADERAIYEMAELAHWLRFKSPEINALIDGSPDHQIAQAALLQARKPGQFQYDAQQFDILVSQIVDCFAEAVPNQPDMGHDLLADSAMKPRARCGMPRIQMHKQDSPLLFLDCLHADDAGVSDMTTSFFVCCCVYFTFFGKPTQPGLTDSDPTRGSPGNMPWSPLFITEDDPSSGHGFAMQAALPREPPQQDREEPQGQQAQQDREQRTLHCQQSLRCERGQEVLK</sequence>
<reference evidence="2 3" key="1">
    <citation type="journal article" date="2016" name="BMC Genomics">
        <title>Comparative genomic and transcriptomic analyses of the Fuzhuan brick tea-fermentation fungus Aspergillus cristatus.</title>
        <authorList>
            <person name="Ge Y."/>
            <person name="Wang Y."/>
            <person name="Liu Y."/>
            <person name="Tan Y."/>
            <person name="Ren X."/>
            <person name="Zhang X."/>
            <person name="Hyde K.D."/>
            <person name="Liu Y."/>
            <person name="Liu Z."/>
        </authorList>
    </citation>
    <scope>NUCLEOTIDE SEQUENCE [LARGE SCALE GENOMIC DNA]</scope>
    <source>
        <strain evidence="2 3">GZAAS20.1005</strain>
    </source>
</reference>
<dbReference type="VEuPathDB" id="FungiDB:SI65_07642"/>
<organism evidence="2 3">
    <name type="scientific">Aspergillus cristatus</name>
    <name type="common">Chinese Fuzhuan brick tea-fermentation fungus</name>
    <name type="synonym">Eurotium cristatum</name>
    <dbReference type="NCBI Taxonomy" id="573508"/>
    <lineage>
        <taxon>Eukaryota</taxon>
        <taxon>Fungi</taxon>
        <taxon>Dikarya</taxon>
        <taxon>Ascomycota</taxon>
        <taxon>Pezizomycotina</taxon>
        <taxon>Eurotiomycetes</taxon>
        <taxon>Eurotiomycetidae</taxon>
        <taxon>Eurotiales</taxon>
        <taxon>Aspergillaceae</taxon>
        <taxon>Aspergillus</taxon>
        <taxon>Aspergillus subgen. Aspergillus</taxon>
    </lineage>
</organism>
<keyword evidence="3" id="KW-1185">Reference proteome</keyword>